<reference key="1">
    <citation type="journal article" date="2014" name="PLoS Genet.">
        <title>Signature Gene Expression Reveals Novel Clues to the Molecular Mechanisms of Dimorphic Transition in Penicillium marneffei.</title>
        <authorList>
            <person name="Yang E."/>
            <person name="Wang G."/>
            <person name="Cai J."/>
            <person name="Woo P.C."/>
            <person name="Lau S.K."/>
            <person name="Yuen K.-Y."/>
            <person name="Chow W.-N."/>
            <person name="Lin X."/>
        </authorList>
    </citation>
    <scope>NUCLEOTIDE SEQUENCE [LARGE SCALE GENOMIC DNA]</scope>
    <source>
        <strain>PM1</strain>
    </source>
</reference>
<dbReference type="AlphaFoldDB" id="A0A093UMB4"/>
<dbReference type="EMBL" id="JPOX01000074">
    <property type="protein sequence ID" value="KFX41035.1"/>
    <property type="molecule type" value="Genomic_DNA"/>
</dbReference>
<accession>A0A093UMB4</accession>
<dbReference type="PANTHER" id="PTHR31956">
    <property type="entry name" value="NON-SPECIFIC PHOSPHOLIPASE C4-RELATED"/>
    <property type="match status" value="1"/>
</dbReference>
<sequence>MRIFATATAAAVVMGRMASAQHILPDVQVPFQGGNIFKRNDIAIGNYTFAYKEPFEPTQYGGFYSWAVNNNTVAGANFTGPHMPNGYDYIPDGSLNVNPYFLINEGSHKPLNTTKLFGNCKDSRDHARDISPGDLDTQCEGKVHKIVHVVFENEVYDWTIADPFWKLLATKGKSLTNFHAITHPSLPNYAAIIAGDFFGLAHEDFYNINATTIYDLLDLKKVSYATYSEWYNPIATFRGPKDCNNYITNGPVDNTNPDWGSQIYRRLDVPALLFSTYTTDYERCAKLYDANNTFYDHVMNHSLPKYTYFIPDMLHNGHDPESNSDYVHQPQTAAIWFNSWLDLYLPELEAQGALVVATFDEATWTNDNDYTPNNDNHIVTMLFGAGITPDTNDNTYITTYGLLRGAIQNFGLGSLGRNDTNATNELDEGSLTLADSQLPLLENNTRVGVSERKGQKSKNR</sequence>
<dbReference type="GO" id="GO:0016788">
    <property type="term" value="F:hydrolase activity, acting on ester bonds"/>
    <property type="evidence" value="ECO:0007669"/>
    <property type="project" value="InterPro"/>
</dbReference>
<dbReference type="PANTHER" id="PTHR31956:SF8">
    <property type="entry name" value="ACID PHOSPHATASE PHOA (AFU_ORTHOLOGUE AFUA_1G03570)"/>
    <property type="match status" value="1"/>
</dbReference>
<organism evidence="2">
    <name type="scientific">Talaromyces marneffei PM1</name>
    <dbReference type="NCBI Taxonomy" id="1077442"/>
    <lineage>
        <taxon>Eukaryota</taxon>
        <taxon>Fungi</taxon>
        <taxon>Dikarya</taxon>
        <taxon>Ascomycota</taxon>
        <taxon>Pezizomycotina</taxon>
        <taxon>Eurotiomycetes</taxon>
        <taxon>Eurotiomycetidae</taxon>
        <taxon>Eurotiales</taxon>
        <taxon>Trichocomaceae</taxon>
        <taxon>Talaromyces</taxon>
        <taxon>Talaromyces sect. Talaromyces</taxon>
    </lineage>
</organism>
<dbReference type="GO" id="GO:0009395">
    <property type="term" value="P:phospholipid catabolic process"/>
    <property type="evidence" value="ECO:0007669"/>
    <property type="project" value="TreeGrafter"/>
</dbReference>
<dbReference type="HOGENOM" id="CLU_678920_0_0_1"/>
<protein>
    <submittedName>
        <fullName evidence="2">Acid phosphatase</fullName>
    </submittedName>
</protein>
<keyword evidence="1" id="KW-0378">Hydrolase</keyword>
<reference evidence="2" key="2">
    <citation type="journal article" date="2014" name="PLoS Genet.">
        <title>Signature gene expression reveals novel clues to the molecular mechanisms of dimorphic transition in Penicillium marneffei.</title>
        <authorList>
            <person name="Yang E."/>
            <person name="Wang G."/>
            <person name="Cai J."/>
            <person name="Woo P.C."/>
            <person name="Lau S.K."/>
            <person name="Yuen K.-Y."/>
            <person name="Chow W.-N."/>
            <person name="Lin X."/>
        </authorList>
    </citation>
    <scope>NUCLEOTIDE SEQUENCE</scope>
    <source>
        <strain evidence="2">PM1</strain>
    </source>
</reference>
<comment type="caution">
    <text evidence="2">The sequence shown here is derived from an EMBL/GenBank/DDBJ whole genome shotgun (WGS) entry which is preliminary data.</text>
</comment>
<dbReference type="eggNOG" id="ENOG502QSRP">
    <property type="taxonomic scope" value="Eukaryota"/>
</dbReference>
<dbReference type="Pfam" id="PF04185">
    <property type="entry name" value="Phosphoesterase"/>
    <property type="match status" value="1"/>
</dbReference>
<evidence type="ECO:0000256" key="1">
    <source>
        <dbReference type="ARBA" id="ARBA00022801"/>
    </source>
</evidence>
<dbReference type="InterPro" id="IPR007312">
    <property type="entry name" value="Phosphoesterase"/>
</dbReference>
<evidence type="ECO:0000313" key="2">
    <source>
        <dbReference type="EMBL" id="KFX41035.1"/>
    </source>
</evidence>
<proteinExistence type="predicted"/>
<gene>
    <name evidence="2" type="ORF">GQ26_0740020</name>
</gene>
<name>A0A093UMB4_TALMA</name>